<gene>
    <name evidence="2" type="ORF">AJAP_24900</name>
</gene>
<evidence type="ECO:0000313" key="3">
    <source>
        <dbReference type="Proteomes" id="UP000028492"/>
    </source>
</evidence>
<dbReference type="RefSeq" id="WP_162483761.1">
    <property type="nucleotide sequence ID" value="NZ_CP008953.1"/>
</dbReference>
<keyword evidence="3" id="KW-1185">Reference proteome</keyword>
<protein>
    <submittedName>
        <fullName evidence="2">Uncharacterized protein</fullName>
    </submittedName>
</protein>
<organism evidence="2 3">
    <name type="scientific">Amycolatopsis japonica</name>
    <dbReference type="NCBI Taxonomy" id="208439"/>
    <lineage>
        <taxon>Bacteria</taxon>
        <taxon>Bacillati</taxon>
        <taxon>Actinomycetota</taxon>
        <taxon>Actinomycetes</taxon>
        <taxon>Pseudonocardiales</taxon>
        <taxon>Pseudonocardiaceae</taxon>
        <taxon>Amycolatopsis</taxon>
        <taxon>Amycolatopsis japonica group</taxon>
    </lineage>
</organism>
<reference evidence="2 3" key="1">
    <citation type="journal article" date="2014" name="J. Biotechnol.">
        <title>Complete genome sequence of the actinobacterium Amycolatopsis japonica MG417-CF17(T) (=DSM 44213T) producing (S,S)-N,N'-ethylenediaminedisuccinic acid.</title>
        <authorList>
            <person name="Stegmann E."/>
            <person name="Albersmeier A."/>
            <person name="Spohn M."/>
            <person name="Gert H."/>
            <person name="Weber T."/>
            <person name="Wohlleben W."/>
            <person name="Kalinowski J."/>
            <person name="Ruckert C."/>
        </authorList>
    </citation>
    <scope>NUCLEOTIDE SEQUENCE [LARGE SCALE GENOMIC DNA]</scope>
    <source>
        <strain evidence="3">MG417-CF17 (DSM 44213)</strain>
    </source>
</reference>
<dbReference type="KEGG" id="aja:AJAP_24900"/>
<feature type="compositionally biased region" description="Basic and acidic residues" evidence="1">
    <location>
        <begin position="10"/>
        <end position="22"/>
    </location>
</feature>
<proteinExistence type="predicted"/>
<dbReference type="HOGENOM" id="CLU_2840030_0_0_11"/>
<sequence>MSHRVARSSEPVRRDHDAVEHSETFTLTRDRFAAGSANAPLIDLDRFRADLDDAFAGEADDRPVR</sequence>
<dbReference type="STRING" id="208439.AJAP_24900"/>
<dbReference type="Proteomes" id="UP000028492">
    <property type="component" value="Chromosome"/>
</dbReference>
<dbReference type="EMBL" id="CP008953">
    <property type="protein sequence ID" value="AIG77828.1"/>
    <property type="molecule type" value="Genomic_DNA"/>
</dbReference>
<feature type="region of interest" description="Disordered" evidence="1">
    <location>
        <begin position="1"/>
        <end position="22"/>
    </location>
</feature>
<name>A0A075UXV9_9PSEU</name>
<evidence type="ECO:0000256" key="1">
    <source>
        <dbReference type="SAM" id="MobiDB-lite"/>
    </source>
</evidence>
<accession>A0A075UXV9</accession>
<dbReference type="AlphaFoldDB" id="A0A075UXV9"/>
<evidence type="ECO:0000313" key="2">
    <source>
        <dbReference type="EMBL" id="AIG77828.1"/>
    </source>
</evidence>